<evidence type="ECO:0000313" key="3">
    <source>
        <dbReference type="Proteomes" id="UP000616769"/>
    </source>
</evidence>
<comment type="caution">
    <text evidence="2">The sequence shown here is derived from an EMBL/GenBank/DDBJ whole genome shotgun (WGS) entry which is preliminary data.</text>
</comment>
<protein>
    <submittedName>
        <fullName evidence="2">Uncharacterized protein</fullName>
    </submittedName>
</protein>
<feature type="compositionally biased region" description="Basic residues" evidence="1">
    <location>
        <begin position="74"/>
        <end position="89"/>
    </location>
</feature>
<name>A0A131ZYG6_SARSC</name>
<evidence type="ECO:0000313" key="2">
    <source>
        <dbReference type="EMBL" id="KPM03723.1"/>
    </source>
</evidence>
<feature type="compositionally biased region" description="Polar residues" evidence="1">
    <location>
        <begin position="52"/>
        <end position="73"/>
    </location>
</feature>
<accession>A0A131ZYG6</accession>
<dbReference type="Proteomes" id="UP000616769">
    <property type="component" value="Unassembled WGS sequence"/>
</dbReference>
<evidence type="ECO:0000256" key="1">
    <source>
        <dbReference type="SAM" id="MobiDB-lite"/>
    </source>
</evidence>
<sequence length="105" mass="11774">MIQKDSRKSNQILVMKIILRIFEPTYLNFDSNRFDLISGEEFGQNLTTIRSGGQSSTNLSAFSESSLSNQTNHLKAKSKSSKSKTNRSLKSKGLVLVCNVLRTFL</sequence>
<gene>
    <name evidence="2" type="ORF">QR98_0021570</name>
</gene>
<reference evidence="2 3" key="1">
    <citation type="journal article" date="2015" name="Parasit. Vectors">
        <title>Draft genome of the scabies mite.</title>
        <authorList>
            <person name="Rider S.D.Jr."/>
            <person name="Morgan M.S."/>
            <person name="Arlian L.G."/>
        </authorList>
    </citation>
    <scope>NUCLEOTIDE SEQUENCE [LARGE SCALE GENOMIC DNA]</scope>
    <source>
        <strain evidence="2">Arlian Lab</strain>
    </source>
</reference>
<organism evidence="2 3">
    <name type="scientific">Sarcoptes scabiei</name>
    <name type="common">Itch mite</name>
    <name type="synonym">Acarus scabiei</name>
    <dbReference type="NCBI Taxonomy" id="52283"/>
    <lineage>
        <taxon>Eukaryota</taxon>
        <taxon>Metazoa</taxon>
        <taxon>Ecdysozoa</taxon>
        <taxon>Arthropoda</taxon>
        <taxon>Chelicerata</taxon>
        <taxon>Arachnida</taxon>
        <taxon>Acari</taxon>
        <taxon>Acariformes</taxon>
        <taxon>Sarcoptiformes</taxon>
        <taxon>Astigmata</taxon>
        <taxon>Psoroptidia</taxon>
        <taxon>Sarcoptoidea</taxon>
        <taxon>Sarcoptidae</taxon>
        <taxon>Sarcoptinae</taxon>
        <taxon>Sarcoptes</taxon>
    </lineage>
</organism>
<dbReference type="EMBL" id="JXLN01005928">
    <property type="protein sequence ID" value="KPM03723.1"/>
    <property type="molecule type" value="Genomic_DNA"/>
</dbReference>
<feature type="region of interest" description="Disordered" evidence="1">
    <location>
        <begin position="52"/>
        <end position="89"/>
    </location>
</feature>
<proteinExistence type="predicted"/>
<dbReference type="AlphaFoldDB" id="A0A131ZYG6"/>
<dbReference type="VEuPathDB" id="VectorBase:SSCA004046"/>